<sequence>MATSPSEPPPKHVKLRYRALAYVRRIGRRRQPNRPRAITRRSFVDTSGGCPPIRLSSADGGTNNVGYADSNGLRPVVRIISKRSFGDSGSARPAVRIGNRKSLIDPSGSKPVASLDARRSNLDSNDAVFTTGEIKVNKRTRRSRKKPRKTRDKGKNRHHRFLSLFHDHDGPQYLLFGGCCVKQEAFDPAETPGDLSSIGARAASFDSGFGFTCESPVSCPLPLGLAPTRTLPTMLNLRPRDGTGNGKFTLNSENGGFLSTGIKRKEPSPSSGYPSYTRTTPPSPFLNDFTLAGTLNNTRVRSRVSVGCNGWFLNDDDPVNSGWYRRCSSDEVKSNTSEVVLE</sequence>
<feature type="region of interest" description="Disordered" evidence="1">
    <location>
        <begin position="136"/>
        <end position="157"/>
    </location>
</feature>
<dbReference type="AlphaFoldDB" id="A0A2P4YDW5"/>
<evidence type="ECO:0000256" key="1">
    <source>
        <dbReference type="SAM" id="MobiDB-lite"/>
    </source>
</evidence>
<feature type="compositionally biased region" description="Basic residues" evidence="1">
    <location>
        <begin position="137"/>
        <end position="157"/>
    </location>
</feature>
<feature type="compositionally biased region" description="Low complexity" evidence="1">
    <location>
        <begin position="268"/>
        <end position="280"/>
    </location>
</feature>
<comment type="caution">
    <text evidence="2">The sequence shown here is derived from an EMBL/GenBank/DDBJ whole genome shotgun (WGS) entry which is preliminary data.</text>
</comment>
<evidence type="ECO:0000313" key="3">
    <source>
        <dbReference type="Proteomes" id="UP000237271"/>
    </source>
</evidence>
<dbReference type="Proteomes" id="UP000237271">
    <property type="component" value="Unassembled WGS sequence"/>
</dbReference>
<proteinExistence type="predicted"/>
<protein>
    <submittedName>
        <fullName evidence="2">Uncharacterized protein</fullName>
    </submittedName>
</protein>
<feature type="region of interest" description="Disordered" evidence="1">
    <location>
        <begin position="259"/>
        <end position="281"/>
    </location>
</feature>
<gene>
    <name evidence="2" type="ORF">PHPALM_6836</name>
</gene>
<reference evidence="2 3" key="1">
    <citation type="journal article" date="2017" name="Genome Biol. Evol.">
        <title>Phytophthora megakarya and P. palmivora, closely related causal agents of cacao black pod rot, underwent increases in genome sizes and gene numbers by different mechanisms.</title>
        <authorList>
            <person name="Ali S.S."/>
            <person name="Shao J."/>
            <person name="Lary D.J."/>
            <person name="Kronmiller B."/>
            <person name="Shen D."/>
            <person name="Strem M.D."/>
            <person name="Amoako-Attah I."/>
            <person name="Akrofi A.Y."/>
            <person name="Begoude B.A."/>
            <person name="Ten Hoopen G.M."/>
            <person name="Coulibaly K."/>
            <person name="Kebe B.I."/>
            <person name="Melnick R.L."/>
            <person name="Guiltinan M.J."/>
            <person name="Tyler B.M."/>
            <person name="Meinhardt L.W."/>
            <person name="Bailey B.A."/>
        </authorList>
    </citation>
    <scope>NUCLEOTIDE SEQUENCE [LARGE SCALE GENOMIC DNA]</scope>
    <source>
        <strain evidence="3">sbr112.9</strain>
    </source>
</reference>
<dbReference type="OrthoDB" id="110618at2759"/>
<organism evidence="2 3">
    <name type="scientific">Phytophthora palmivora</name>
    <dbReference type="NCBI Taxonomy" id="4796"/>
    <lineage>
        <taxon>Eukaryota</taxon>
        <taxon>Sar</taxon>
        <taxon>Stramenopiles</taxon>
        <taxon>Oomycota</taxon>
        <taxon>Peronosporomycetes</taxon>
        <taxon>Peronosporales</taxon>
        <taxon>Peronosporaceae</taxon>
        <taxon>Phytophthora</taxon>
    </lineage>
</organism>
<dbReference type="EMBL" id="NCKW01003579">
    <property type="protein sequence ID" value="POM75981.1"/>
    <property type="molecule type" value="Genomic_DNA"/>
</dbReference>
<accession>A0A2P4YDW5</accession>
<feature type="region of interest" description="Disordered" evidence="1">
    <location>
        <begin position="42"/>
        <end position="66"/>
    </location>
</feature>
<evidence type="ECO:0000313" key="2">
    <source>
        <dbReference type="EMBL" id="POM75981.1"/>
    </source>
</evidence>
<name>A0A2P4YDW5_9STRA</name>
<keyword evidence="3" id="KW-1185">Reference proteome</keyword>